<feature type="coiled-coil region" evidence="1">
    <location>
        <begin position="178"/>
        <end position="209"/>
    </location>
</feature>
<dbReference type="RefSeq" id="WP_242148187.1">
    <property type="nucleotide sequence ID" value="NZ_CP093379.1"/>
</dbReference>
<keyword evidence="1" id="KW-0175">Coiled coil</keyword>
<name>A0ABY3X1P6_9GAMM</name>
<organism evidence="2 3">
    <name type="scientific">Ignatzschineria rhizosphaerae</name>
    <dbReference type="NCBI Taxonomy" id="2923279"/>
    <lineage>
        <taxon>Bacteria</taxon>
        <taxon>Pseudomonadati</taxon>
        <taxon>Pseudomonadota</taxon>
        <taxon>Gammaproteobacteria</taxon>
        <taxon>Cardiobacteriales</taxon>
        <taxon>Ignatzschineriaceae</taxon>
        <taxon>Ignatzschineria</taxon>
    </lineage>
</organism>
<evidence type="ECO:0000313" key="3">
    <source>
        <dbReference type="Proteomes" id="UP000829542"/>
    </source>
</evidence>
<keyword evidence="3" id="KW-1185">Reference proteome</keyword>
<evidence type="ECO:0000256" key="1">
    <source>
        <dbReference type="SAM" id="Coils"/>
    </source>
</evidence>
<gene>
    <name evidence="2" type="ORF">MMG00_10770</name>
</gene>
<evidence type="ECO:0000313" key="2">
    <source>
        <dbReference type="EMBL" id="UNM95691.1"/>
    </source>
</evidence>
<protein>
    <submittedName>
        <fullName evidence="2">DUF3102 domain-containing protein</fullName>
    </submittedName>
</protein>
<proteinExistence type="predicted"/>
<dbReference type="Proteomes" id="UP000829542">
    <property type="component" value="Chromosome"/>
</dbReference>
<reference evidence="2 3" key="1">
    <citation type="submission" date="2022-03" db="EMBL/GenBank/DDBJ databases">
        <title>Ignatzschineria rhizosphaerae HR5S32.</title>
        <authorList>
            <person name="Sun J.Q."/>
            <person name="Feng J.Y."/>
        </authorList>
    </citation>
    <scope>NUCLEOTIDE SEQUENCE [LARGE SCALE GENOMIC DNA]</scope>
    <source>
        <strain evidence="2 3">HR5S32</strain>
    </source>
</reference>
<accession>A0ABY3X1P6</accession>
<sequence length="291" mass="32819">MSDIREDQVDLITGKTQAEMREERTHELSEIQKTYGDNLPYDRKRVVNEAKFFINQTAQSMLEVGKRLILIKEHETVESFIEIVEMDFKIGKSTAYNLMQAAAKFLTIDSKSFQALGNLGLTKLLDLANQEDEVLEALADGGTVAGLTLDEMDKMTTRELKRALKEAKADQDAVRKVSADKDKKINELSEKLEKSEAKSKKEIEKLKLDESETDRLMKSYKLTLAEVTGDILASNSKLQQLFAKATADALPKSFFQDFARELLSVRQNLELVAEQLPSDDGIVDSTWMDEA</sequence>
<dbReference type="EMBL" id="CP093379">
    <property type="protein sequence ID" value="UNM95691.1"/>
    <property type="molecule type" value="Genomic_DNA"/>
</dbReference>